<gene>
    <name evidence="4" type="ORF">ABID27_001105</name>
</gene>
<keyword evidence="4" id="KW-0378">Hydrolase</keyword>
<keyword evidence="5" id="KW-1185">Reference proteome</keyword>
<comment type="similarity">
    <text evidence="1">Belongs to the PRORSD1 family.</text>
</comment>
<dbReference type="Pfam" id="PF04073">
    <property type="entry name" value="tRNA_edit"/>
    <property type="match status" value="1"/>
</dbReference>
<dbReference type="InterPro" id="IPR007214">
    <property type="entry name" value="YbaK/aa-tRNA-synth-assoc-dom"/>
</dbReference>
<name>A0ABV2JKN3_9STRE</name>
<dbReference type="InterPro" id="IPR036754">
    <property type="entry name" value="YbaK/aa-tRNA-synt-asso_dom_sf"/>
</dbReference>
<dbReference type="InterPro" id="IPR040285">
    <property type="entry name" value="ProX/PRXD1"/>
</dbReference>
<evidence type="ECO:0000256" key="1">
    <source>
        <dbReference type="ARBA" id="ARBA00010201"/>
    </source>
</evidence>
<dbReference type="Proteomes" id="UP001549055">
    <property type="component" value="Unassembled WGS sequence"/>
</dbReference>
<organism evidence="4 5">
    <name type="scientific">Streptococcus gallinaceus</name>
    <dbReference type="NCBI Taxonomy" id="165758"/>
    <lineage>
        <taxon>Bacteria</taxon>
        <taxon>Bacillati</taxon>
        <taxon>Bacillota</taxon>
        <taxon>Bacilli</taxon>
        <taxon>Lactobacillales</taxon>
        <taxon>Streptococcaceae</taxon>
        <taxon>Streptococcus</taxon>
    </lineage>
</organism>
<evidence type="ECO:0000259" key="3">
    <source>
        <dbReference type="Pfam" id="PF04073"/>
    </source>
</evidence>
<dbReference type="EC" id="3.1.1.-" evidence="4"/>
<dbReference type="GO" id="GO:0016787">
    <property type="term" value="F:hydrolase activity"/>
    <property type="evidence" value="ECO:0007669"/>
    <property type="project" value="UniProtKB-KW"/>
</dbReference>
<dbReference type="PANTHER" id="PTHR31423:SF3">
    <property type="entry name" value="PROLYL-TRNA SYNTHETASE ASSOCIATED DOMAIN-CONTAINING PROTEIN 1-RELATED"/>
    <property type="match status" value="1"/>
</dbReference>
<accession>A0ABV2JKN3</accession>
<keyword evidence="2" id="KW-0648">Protein biosynthesis</keyword>
<evidence type="ECO:0000256" key="2">
    <source>
        <dbReference type="ARBA" id="ARBA00022917"/>
    </source>
</evidence>
<dbReference type="PANTHER" id="PTHR31423">
    <property type="entry name" value="YBAK DOMAIN-CONTAINING PROTEIN"/>
    <property type="match status" value="1"/>
</dbReference>
<sequence length="162" mass="18417">MVFATEKEAYDLLEKLNIPYERHDHKAITSVQDLDFTLPGQQVKDLLLKNKKGNQLYLVILHDEKQANLAQLAENLEEKRLSFVREEVLEELLHVSAGTVTPFGLLFDVEHRIQVIVDAAVDQMTTVGFHPFINSTTLNIAFSDFEKIVAETDHVLRTIDCG</sequence>
<proteinExistence type="inferred from homology"/>
<dbReference type="RefSeq" id="WP_354280808.1">
    <property type="nucleotide sequence ID" value="NZ_JBEPMK010000003.1"/>
</dbReference>
<feature type="domain" description="YbaK/aminoacyl-tRNA synthetase-associated" evidence="3">
    <location>
        <begin position="38"/>
        <end position="147"/>
    </location>
</feature>
<evidence type="ECO:0000313" key="5">
    <source>
        <dbReference type="Proteomes" id="UP001549055"/>
    </source>
</evidence>
<protein>
    <submittedName>
        <fullName evidence="4">Ala-tRNA(Pro) deacylase</fullName>
        <ecNumber evidence="4">3.1.1.-</ecNumber>
    </submittedName>
</protein>
<dbReference type="Gene3D" id="3.90.960.10">
    <property type="entry name" value="YbaK/aminoacyl-tRNA synthetase-associated domain"/>
    <property type="match status" value="1"/>
</dbReference>
<comment type="caution">
    <text evidence="4">The sequence shown here is derived from an EMBL/GenBank/DDBJ whole genome shotgun (WGS) entry which is preliminary data.</text>
</comment>
<reference evidence="4 5" key="1">
    <citation type="submission" date="2024-06" db="EMBL/GenBank/DDBJ databases">
        <title>Genomic Encyclopedia of Type Strains, Phase IV (KMG-IV): sequencing the most valuable type-strain genomes for metagenomic binning, comparative biology and taxonomic classification.</title>
        <authorList>
            <person name="Goeker M."/>
        </authorList>
    </citation>
    <scope>NUCLEOTIDE SEQUENCE [LARGE SCALE GENOMIC DNA]</scope>
    <source>
        <strain evidence="4 5">DSM 15349</strain>
    </source>
</reference>
<dbReference type="SUPFAM" id="SSF55826">
    <property type="entry name" value="YbaK/ProRS associated domain"/>
    <property type="match status" value="1"/>
</dbReference>
<evidence type="ECO:0000313" key="4">
    <source>
        <dbReference type="EMBL" id="MET3644481.1"/>
    </source>
</evidence>
<dbReference type="EMBL" id="JBEPMK010000003">
    <property type="protein sequence ID" value="MET3644481.1"/>
    <property type="molecule type" value="Genomic_DNA"/>
</dbReference>